<dbReference type="Gene3D" id="3.30.70.270">
    <property type="match status" value="1"/>
</dbReference>
<evidence type="ECO:0000256" key="2">
    <source>
        <dbReference type="SAM" id="Phobius"/>
    </source>
</evidence>
<evidence type="ECO:0000313" key="4">
    <source>
        <dbReference type="EMBL" id="OHV32691.1"/>
    </source>
</evidence>
<feature type="transmembrane region" description="Helical" evidence="2">
    <location>
        <begin position="38"/>
        <end position="58"/>
    </location>
</feature>
<protein>
    <recommendedName>
        <fullName evidence="3">GGDEF domain-containing protein</fullName>
    </recommendedName>
</protein>
<dbReference type="InterPro" id="IPR029787">
    <property type="entry name" value="Nucleotide_cyclase"/>
</dbReference>
<feature type="transmembrane region" description="Helical" evidence="2">
    <location>
        <begin position="296"/>
        <end position="317"/>
    </location>
</feature>
<dbReference type="Pfam" id="PF00990">
    <property type="entry name" value="GGDEF"/>
    <property type="match status" value="1"/>
</dbReference>
<dbReference type="PANTHER" id="PTHR46663:SF2">
    <property type="entry name" value="GGDEF DOMAIN-CONTAINING PROTEIN"/>
    <property type="match status" value="1"/>
</dbReference>
<feature type="region of interest" description="Disordered" evidence="1">
    <location>
        <begin position="521"/>
        <end position="541"/>
    </location>
</feature>
<dbReference type="SMART" id="SM00267">
    <property type="entry name" value="GGDEF"/>
    <property type="match status" value="1"/>
</dbReference>
<feature type="transmembrane region" description="Helical" evidence="2">
    <location>
        <begin position="329"/>
        <end position="348"/>
    </location>
</feature>
<comment type="caution">
    <text evidence="4">The sequence shown here is derived from an EMBL/GenBank/DDBJ whole genome shotgun (WGS) entry which is preliminary data.</text>
</comment>
<dbReference type="InterPro" id="IPR043128">
    <property type="entry name" value="Rev_trsase/Diguanyl_cyclase"/>
</dbReference>
<feature type="transmembrane region" description="Helical" evidence="2">
    <location>
        <begin position="250"/>
        <end position="267"/>
    </location>
</feature>
<evidence type="ECO:0000313" key="5">
    <source>
        <dbReference type="Proteomes" id="UP000179627"/>
    </source>
</evidence>
<dbReference type="Proteomes" id="UP000179627">
    <property type="component" value="Unassembled WGS sequence"/>
</dbReference>
<sequence>MRVQPVTERTFRTLLALVTALFVLAAAGQLVLSGQLRLVVQATALFVCGVASTVFAVIGIVRTRGVDRRWRLLVAAGPLSALPGAFEWTRQYSSGNPLQLQLTASESLFLIAPLLTIAGLICVPARADDVPTRAPPPPTGGWWLRYSHAVIALDSLMIVLSMIMIAWFAALRDITHSGISGTSFVIAVSFTLTSALLVVVLVLVATFRQPRNGRAVALLGAGLVVLAASETVLVQLSLPDPVGLEGSGPTWLGAALAPLLVALAMIAPERGGRPLVPPAVRPATSRSIWSGRAVRNWLHAYLPYLPLGVAAALVLASALRDGALHGPPLYLATCLVTLVSLRQIVIIAENRRLVSDVQRAHQRLEYQAYHDGLTGLANRVLFTRELEKAVTAHSQHRTPVVVLFCDIDHFKTVNDTYGHSAGDELLRTVAARLRTAIRHDDLAARVGGDEFAVLLAGTSTEASPHVVGEQCAQRIAVGMLRPVTLGGRPRQIQISIGLAIADGWQPSTSAGQLLHQADTGMYSAKRRRAKNRQGASSAGRR</sequence>
<dbReference type="SUPFAM" id="SSF55073">
    <property type="entry name" value="Nucleotide cyclase"/>
    <property type="match status" value="1"/>
</dbReference>
<feature type="transmembrane region" description="Helical" evidence="2">
    <location>
        <begin position="148"/>
        <end position="170"/>
    </location>
</feature>
<feature type="transmembrane region" description="Helical" evidence="2">
    <location>
        <begin position="182"/>
        <end position="204"/>
    </location>
</feature>
<name>A0A1S1QGX7_9ACTN</name>
<dbReference type="PANTHER" id="PTHR46663">
    <property type="entry name" value="DIGUANYLATE CYCLASE DGCT-RELATED"/>
    <property type="match status" value="1"/>
</dbReference>
<accession>A0A1S1QGX7</accession>
<dbReference type="PROSITE" id="PS50887">
    <property type="entry name" value="GGDEF"/>
    <property type="match status" value="1"/>
</dbReference>
<dbReference type="InterPro" id="IPR052163">
    <property type="entry name" value="DGC-Regulatory_Protein"/>
</dbReference>
<dbReference type="AlphaFoldDB" id="A0A1S1QGX7"/>
<keyword evidence="5" id="KW-1185">Reference proteome</keyword>
<proteinExistence type="predicted"/>
<evidence type="ECO:0000256" key="1">
    <source>
        <dbReference type="SAM" id="MobiDB-lite"/>
    </source>
</evidence>
<dbReference type="EMBL" id="MBLM01000137">
    <property type="protein sequence ID" value="OHV32691.1"/>
    <property type="molecule type" value="Genomic_DNA"/>
</dbReference>
<gene>
    <name evidence="4" type="ORF">CC117_24390</name>
</gene>
<feature type="transmembrane region" description="Helical" evidence="2">
    <location>
        <begin position="216"/>
        <end position="238"/>
    </location>
</feature>
<keyword evidence="2" id="KW-0812">Transmembrane</keyword>
<reference evidence="5" key="1">
    <citation type="submission" date="2016-07" db="EMBL/GenBank/DDBJ databases">
        <title>Sequence Frankia sp. strain CcI1.17.</title>
        <authorList>
            <person name="Ghodhbane-Gtari F."/>
            <person name="Swanson E."/>
            <person name="Gueddou A."/>
            <person name="Morris K."/>
            <person name="Hezbri K."/>
            <person name="Ktari A."/>
            <person name="Nouioui I."/>
            <person name="Abebe-Akele F."/>
            <person name="Simpson S."/>
            <person name="Thomas K."/>
            <person name="Gtari M."/>
            <person name="Tisa L.S."/>
            <person name="Hurst S."/>
        </authorList>
    </citation>
    <scope>NUCLEOTIDE SEQUENCE [LARGE SCALE GENOMIC DNA]</scope>
    <source>
        <strain evidence="5">Cc1.17</strain>
    </source>
</reference>
<evidence type="ECO:0000259" key="3">
    <source>
        <dbReference type="PROSITE" id="PS50887"/>
    </source>
</evidence>
<dbReference type="CDD" id="cd01949">
    <property type="entry name" value="GGDEF"/>
    <property type="match status" value="1"/>
</dbReference>
<dbReference type="FunFam" id="3.30.70.270:FF:000001">
    <property type="entry name" value="Diguanylate cyclase domain protein"/>
    <property type="match status" value="1"/>
</dbReference>
<dbReference type="InterPro" id="IPR000160">
    <property type="entry name" value="GGDEF_dom"/>
</dbReference>
<feature type="domain" description="GGDEF" evidence="3">
    <location>
        <begin position="398"/>
        <end position="538"/>
    </location>
</feature>
<keyword evidence="2" id="KW-0472">Membrane</keyword>
<dbReference type="NCBIfam" id="TIGR00254">
    <property type="entry name" value="GGDEF"/>
    <property type="match status" value="1"/>
</dbReference>
<organism evidence="4 5">
    <name type="scientific">Parafrankia colletiae</name>
    <dbReference type="NCBI Taxonomy" id="573497"/>
    <lineage>
        <taxon>Bacteria</taxon>
        <taxon>Bacillati</taxon>
        <taxon>Actinomycetota</taxon>
        <taxon>Actinomycetes</taxon>
        <taxon>Frankiales</taxon>
        <taxon>Frankiaceae</taxon>
        <taxon>Parafrankia</taxon>
    </lineage>
</organism>
<keyword evidence="2" id="KW-1133">Transmembrane helix</keyword>